<reference evidence="3 4" key="1">
    <citation type="submission" date="2023-09" db="EMBL/GenBank/DDBJ databases">
        <title>Nesidiocoris tenuis whole genome shotgun sequence.</title>
        <authorList>
            <person name="Shibata T."/>
            <person name="Shimoda M."/>
            <person name="Kobayashi T."/>
            <person name="Uehara T."/>
        </authorList>
    </citation>
    <scope>NUCLEOTIDE SEQUENCE [LARGE SCALE GENOMIC DNA]</scope>
    <source>
        <strain evidence="3 4">Japan</strain>
    </source>
</reference>
<sequence length="611" mass="68885">MEGAKESLDEQKLISSAKENYLSGNFNECKVTLNTLAAARPNDWKVSLNRILVDHLGSEGRNLQHLHDQLTALCVQMNINVMESSRPEDVEQTVLYYNLAIVLFRQKNYQDALKVVNKIFPVVHEMEGNLGRKVCILLLDLNLHLKEFDKALTNLLIVEKQYNMLNTIPVLGDQKSNKSSGAPANSLHIQQFRMVLLEYKARIQLALGDHEACKETIDTLLSSGCLNYATSMIKAKLCVAMMRYDEALEVLYLFMQGIDDFVELPLENKMIFYNNLAIVNHLLNKSQACSFFMKKSMLIFHEGATKNGQDSDGSKKYFTAQMLLNLIYNRGMSLLFKGEPDKAFDCLLEVSQKLFRSSLLWLRLAECCIRINKPGNQETFDLNKKRKELVQGICKNKNNSCIVLNNKIYLDTNYNSETQSYAVPTPTMEFGSICGRNALLLLPKGPSKLKLGVLAANAYIRLSIGDPIMALKYASTLLQEPNVTPVYKYLSRLYMSEAYLDLNQLDKAVQTLDPTTHKECDPMAENPGPDFLPNSQCAGQSVLLYNLAVALVIKKDLEKASELLKHVWISRGTDGQVPVHVLSLALYIELVQGRVDVAKTIIKQNCPHVFH</sequence>
<dbReference type="InterPro" id="IPR011990">
    <property type="entry name" value="TPR-like_helical_dom_sf"/>
</dbReference>
<gene>
    <name evidence="3" type="ORF">NTJ_07491</name>
</gene>
<organism evidence="3 4">
    <name type="scientific">Nesidiocoris tenuis</name>
    <dbReference type="NCBI Taxonomy" id="355587"/>
    <lineage>
        <taxon>Eukaryota</taxon>
        <taxon>Metazoa</taxon>
        <taxon>Ecdysozoa</taxon>
        <taxon>Arthropoda</taxon>
        <taxon>Hexapoda</taxon>
        <taxon>Insecta</taxon>
        <taxon>Pterygota</taxon>
        <taxon>Neoptera</taxon>
        <taxon>Paraneoptera</taxon>
        <taxon>Hemiptera</taxon>
        <taxon>Heteroptera</taxon>
        <taxon>Panheteroptera</taxon>
        <taxon>Cimicomorpha</taxon>
        <taxon>Miridae</taxon>
        <taxon>Dicyphina</taxon>
        <taxon>Nesidiocoris</taxon>
    </lineage>
</organism>
<dbReference type="Gene3D" id="1.25.40.10">
    <property type="entry name" value="Tetratricopeptide repeat domain"/>
    <property type="match status" value="1"/>
</dbReference>
<dbReference type="PANTHER" id="PTHR12979:SF5">
    <property type="entry name" value="CCR4-NOT TRANSCRIPTION COMPLEX SUBUNIT 10"/>
    <property type="match status" value="1"/>
</dbReference>
<evidence type="ECO:0000313" key="3">
    <source>
        <dbReference type="EMBL" id="BES94680.1"/>
    </source>
</evidence>
<keyword evidence="2" id="KW-0804">Transcription</keyword>
<keyword evidence="4" id="KW-1185">Reference proteome</keyword>
<keyword evidence="2" id="KW-0810">Translation regulation</keyword>
<dbReference type="Proteomes" id="UP001307889">
    <property type="component" value="Chromosome 5"/>
</dbReference>
<accession>A0ABN7AUS5</accession>
<keyword evidence="2" id="KW-0805">Transcription regulation</keyword>
<comment type="function">
    <text evidence="2">Component of the CCR4-NOT complex which is one of the major cellular mRNA deadenylases and is linked to various cellular processes including bulk mRNA degradation, miRNA-mediated repression, translational repression during translational initiation and general transcription regulation.</text>
</comment>
<dbReference type="InterPro" id="IPR039740">
    <property type="entry name" value="CNOT10"/>
</dbReference>
<evidence type="ECO:0000256" key="2">
    <source>
        <dbReference type="RuleBase" id="RU367083"/>
    </source>
</evidence>
<evidence type="ECO:0000256" key="1">
    <source>
        <dbReference type="ARBA" id="ARBA00010080"/>
    </source>
</evidence>
<dbReference type="PANTHER" id="PTHR12979">
    <property type="entry name" value="CCR4-NOT TRANSCRIPTION COMPLEX SUBUNIT 10"/>
    <property type="match status" value="1"/>
</dbReference>
<comment type="similarity">
    <text evidence="1 2">Belongs to the CNOT10 family.</text>
</comment>
<keyword evidence="2" id="KW-0943">RNA-mediated gene silencing</keyword>
<dbReference type="EMBL" id="AP028913">
    <property type="protein sequence ID" value="BES94680.1"/>
    <property type="molecule type" value="Genomic_DNA"/>
</dbReference>
<proteinExistence type="inferred from homology"/>
<keyword evidence="2" id="KW-0963">Cytoplasm</keyword>
<keyword evidence="2" id="KW-0539">Nucleus</keyword>
<evidence type="ECO:0000313" key="4">
    <source>
        <dbReference type="Proteomes" id="UP001307889"/>
    </source>
</evidence>
<name>A0ABN7AUS5_9HEMI</name>
<protein>
    <recommendedName>
        <fullName evidence="2">CCR4-NOT transcription complex subunit 10</fullName>
    </recommendedName>
</protein>
<dbReference type="SUPFAM" id="SSF48452">
    <property type="entry name" value="TPR-like"/>
    <property type="match status" value="1"/>
</dbReference>
<comment type="subcellular location">
    <subcellularLocation>
        <location evidence="2">Cytoplasm</location>
    </subcellularLocation>
    <subcellularLocation>
        <location evidence="2">Nucleus</location>
    </subcellularLocation>
</comment>